<dbReference type="Proteomes" id="UP000179860">
    <property type="component" value="Chromosome 1"/>
</dbReference>
<dbReference type="RefSeq" id="WP_027197078.1">
    <property type="nucleotide sequence ID" value="NZ_CP017561.2"/>
</dbReference>
<accession>A0A8F4KI94</accession>
<sequence length="157" mass="18348">MSIHFKNLLPGVPFVESPFFERIFSDPAIDEETRRIARDLNENGFAVFDSQVTHYYFEGCAYYRPFRSDPFYGSIYFSKMTDMLTGEPVRHYYNGFEIPKSFIESMYNNCGAQRAVIPPDFDPAQYLLANPDVAKVGEDPVLHYRLHGWREGRRLRP</sequence>
<evidence type="ECO:0000313" key="2">
    <source>
        <dbReference type="Proteomes" id="UP000179860"/>
    </source>
</evidence>
<gene>
    <name evidence="1" type="ORF">BJG93_08595</name>
</gene>
<organism evidence="1 2">
    <name type="scientific">Paraburkholderia sprentiae WSM5005</name>
    <dbReference type="NCBI Taxonomy" id="754502"/>
    <lineage>
        <taxon>Bacteria</taxon>
        <taxon>Pseudomonadati</taxon>
        <taxon>Pseudomonadota</taxon>
        <taxon>Betaproteobacteria</taxon>
        <taxon>Burkholderiales</taxon>
        <taxon>Burkholderiaceae</taxon>
        <taxon>Paraburkholderia</taxon>
    </lineage>
</organism>
<evidence type="ECO:0000313" key="1">
    <source>
        <dbReference type="EMBL" id="QXE07175.1"/>
    </source>
</evidence>
<keyword evidence="2" id="KW-1185">Reference proteome</keyword>
<reference evidence="1" key="1">
    <citation type="submission" date="2016-09" db="EMBL/GenBank/DDBJ databases">
        <title>The Complete Genome of Burkholderia sprentiae wsm5005.</title>
        <authorList>
            <person name="De Meyer S."/>
            <person name="Wang P."/>
            <person name="Terpolilli J."/>
        </authorList>
    </citation>
    <scope>NUCLEOTIDE SEQUENCE [LARGE SCALE GENOMIC DNA]</scope>
    <source>
        <strain evidence="1">WSM5005</strain>
    </source>
</reference>
<proteinExistence type="predicted"/>
<dbReference type="EMBL" id="CP017561">
    <property type="protein sequence ID" value="QXE07175.1"/>
    <property type="molecule type" value="Genomic_DNA"/>
</dbReference>
<protein>
    <submittedName>
        <fullName evidence="1">Uncharacterized protein</fullName>
    </submittedName>
</protein>
<name>A0A8F4KI94_9BURK</name>
<dbReference type="AlphaFoldDB" id="A0A8F4KI94"/>
<dbReference type="KEGG" id="pspw:BJG93_08595"/>